<gene>
    <name evidence="10" type="ORF">SAMN05216559_0323</name>
</gene>
<accession>A0A1I6K7K0</accession>
<keyword evidence="3" id="KW-1003">Cell membrane</keyword>
<organism evidence="10 11">
    <name type="scientific">Halomicrobium zhouii</name>
    <dbReference type="NCBI Taxonomy" id="767519"/>
    <lineage>
        <taxon>Archaea</taxon>
        <taxon>Methanobacteriati</taxon>
        <taxon>Methanobacteriota</taxon>
        <taxon>Stenosarchaea group</taxon>
        <taxon>Halobacteria</taxon>
        <taxon>Halobacteriales</taxon>
        <taxon>Haloarculaceae</taxon>
        <taxon>Halomicrobium</taxon>
    </lineage>
</organism>
<protein>
    <submittedName>
        <fullName evidence="10">Putative ABC transport system permease protein</fullName>
    </submittedName>
</protein>
<dbReference type="InterPro" id="IPR051125">
    <property type="entry name" value="ABC-4/HrtB_transporter"/>
</dbReference>
<keyword evidence="4 7" id="KW-0812">Transmembrane</keyword>
<dbReference type="InterPro" id="IPR025857">
    <property type="entry name" value="MacB_PCD"/>
</dbReference>
<evidence type="ECO:0000256" key="1">
    <source>
        <dbReference type="ARBA" id="ARBA00004651"/>
    </source>
</evidence>
<dbReference type="AlphaFoldDB" id="A0A1I6K7K0"/>
<evidence type="ECO:0000259" key="9">
    <source>
        <dbReference type="Pfam" id="PF12704"/>
    </source>
</evidence>
<keyword evidence="5 7" id="KW-1133">Transmembrane helix</keyword>
<keyword evidence="6 7" id="KW-0472">Membrane</keyword>
<name>A0A1I6K7K0_9EURY</name>
<feature type="transmembrane region" description="Helical" evidence="7">
    <location>
        <begin position="338"/>
        <end position="360"/>
    </location>
</feature>
<evidence type="ECO:0000259" key="8">
    <source>
        <dbReference type="Pfam" id="PF02687"/>
    </source>
</evidence>
<keyword evidence="2" id="KW-0813">Transport</keyword>
<evidence type="ECO:0000256" key="3">
    <source>
        <dbReference type="ARBA" id="ARBA00022475"/>
    </source>
</evidence>
<feature type="domain" description="ABC3 transporter permease C-terminal" evidence="8">
    <location>
        <begin position="290"/>
        <end position="406"/>
    </location>
</feature>
<evidence type="ECO:0000256" key="7">
    <source>
        <dbReference type="SAM" id="Phobius"/>
    </source>
</evidence>
<proteinExistence type="predicted"/>
<evidence type="ECO:0000256" key="6">
    <source>
        <dbReference type="ARBA" id="ARBA00023136"/>
    </source>
</evidence>
<feature type="transmembrane region" description="Helical" evidence="7">
    <location>
        <begin position="380"/>
        <end position="401"/>
    </location>
</feature>
<dbReference type="OrthoDB" id="170372at2157"/>
<dbReference type="STRING" id="767519.SAMN05216559_0323"/>
<feature type="domain" description="MacB-like periplasmic core" evidence="9">
    <location>
        <begin position="35"/>
        <end position="251"/>
    </location>
</feature>
<sequence length="414" mass="42684">MTLPGARWLRRRRALVGLAVHRVVGRVRSSPQRVVLSVLGVALAVALVVAVTGVALGLTAESVVQNDDTDFWVVPEQSTAESVAVSSGGVKLGDVHATSERIERDERVDYATPVALSVVPVTDRTTGETEYVLAAGIVPREGQELFGLSTTPLEPGDPHYANGSYDGPWTGEAVVNDAAASITNTSEGEDLQVARTGTNRSFRVLNVSQGEAGFGFGSAPIAVVHLSELQSATGLAASDQADQILVSTNDPGVRSDLESLYPHTTVVTKRGISAQQASTSNLPLAVGLSALLSALVVGVLFIATLMGLEVSADRATLGTLATLGFASRSRSLLIGCETLVVAVVGGLVGVAVGAGSIGLVNRVVGARFGIAEVAVFDPLLVPYGLAVAAVVGVVGSVYPIYLGRRTDVLEVLSE</sequence>
<dbReference type="Proteomes" id="UP000199062">
    <property type="component" value="Unassembled WGS sequence"/>
</dbReference>
<dbReference type="Pfam" id="PF12704">
    <property type="entry name" value="MacB_PCD"/>
    <property type="match status" value="1"/>
</dbReference>
<dbReference type="RefSeq" id="WP_089813258.1">
    <property type="nucleotide sequence ID" value="NZ_FOZK01000001.1"/>
</dbReference>
<comment type="subcellular location">
    <subcellularLocation>
        <location evidence="1">Cell membrane</location>
        <topology evidence="1">Multi-pass membrane protein</topology>
    </subcellularLocation>
</comment>
<evidence type="ECO:0000313" key="10">
    <source>
        <dbReference type="EMBL" id="SFR87211.1"/>
    </source>
</evidence>
<dbReference type="PANTHER" id="PTHR43738:SF1">
    <property type="entry name" value="HEMIN TRANSPORT SYSTEM PERMEASE PROTEIN HRTB-RELATED"/>
    <property type="match status" value="1"/>
</dbReference>
<evidence type="ECO:0000256" key="4">
    <source>
        <dbReference type="ARBA" id="ARBA00022692"/>
    </source>
</evidence>
<evidence type="ECO:0000313" key="11">
    <source>
        <dbReference type="Proteomes" id="UP000199062"/>
    </source>
</evidence>
<dbReference type="EMBL" id="FOZK01000001">
    <property type="protein sequence ID" value="SFR87211.1"/>
    <property type="molecule type" value="Genomic_DNA"/>
</dbReference>
<dbReference type="PANTHER" id="PTHR43738">
    <property type="entry name" value="ABC TRANSPORTER, MEMBRANE PROTEIN"/>
    <property type="match status" value="1"/>
</dbReference>
<evidence type="ECO:0000256" key="5">
    <source>
        <dbReference type="ARBA" id="ARBA00022989"/>
    </source>
</evidence>
<dbReference type="InterPro" id="IPR003838">
    <property type="entry name" value="ABC3_permease_C"/>
</dbReference>
<feature type="transmembrane region" description="Helical" evidence="7">
    <location>
        <begin position="282"/>
        <end position="308"/>
    </location>
</feature>
<feature type="transmembrane region" description="Helical" evidence="7">
    <location>
        <begin position="34"/>
        <end position="58"/>
    </location>
</feature>
<dbReference type="GO" id="GO:0005886">
    <property type="term" value="C:plasma membrane"/>
    <property type="evidence" value="ECO:0007669"/>
    <property type="project" value="UniProtKB-SubCell"/>
</dbReference>
<evidence type="ECO:0000256" key="2">
    <source>
        <dbReference type="ARBA" id="ARBA00022448"/>
    </source>
</evidence>
<reference evidence="10 11" key="1">
    <citation type="submission" date="2016-10" db="EMBL/GenBank/DDBJ databases">
        <authorList>
            <person name="de Groot N.N."/>
        </authorList>
    </citation>
    <scope>NUCLEOTIDE SEQUENCE [LARGE SCALE GENOMIC DNA]</scope>
    <source>
        <strain evidence="10 11">CGMCC 1.10457</strain>
    </source>
</reference>
<keyword evidence="11" id="KW-1185">Reference proteome</keyword>
<dbReference type="Pfam" id="PF02687">
    <property type="entry name" value="FtsX"/>
    <property type="match status" value="1"/>
</dbReference>